<dbReference type="PROSITE" id="PS50109">
    <property type="entry name" value="HIS_KIN"/>
    <property type="match status" value="1"/>
</dbReference>
<keyword evidence="4 7" id="KW-0597">Phosphoprotein</keyword>
<dbReference type="InterPro" id="IPR036097">
    <property type="entry name" value="HisK_dim/P_sf"/>
</dbReference>
<dbReference type="Gene3D" id="3.30.565.10">
    <property type="entry name" value="Histidine kinase-like ATPase, C-terminal domain"/>
    <property type="match status" value="1"/>
</dbReference>
<dbReference type="Gene3D" id="1.10.287.130">
    <property type="match status" value="1"/>
</dbReference>
<dbReference type="SUPFAM" id="SSF52172">
    <property type="entry name" value="CheY-like"/>
    <property type="match status" value="1"/>
</dbReference>
<dbReference type="CDD" id="cd00082">
    <property type="entry name" value="HisKA"/>
    <property type="match status" value="1"/>
</dbReference>
<dbReference type="RefSeq" id="WP_157396685.1">
    <property type="nucleotide sequence ID" value="NZ_WSEL01000003.1"/>
</dbReference>
<evidence type="ECO:0000256" key="2">
    <source>
        <dbReference type="ARBA" id="ARBA00004429"/>
    </source>
</evidence>
<dbReference type="Pfam" id="PF02518">
    <property type="entry name" value="HATPase_c"/>
    <property type="match status" value="1"/>
</dbReference>
<gene>
    <name evidence="12" type="ORF">GON04_04030</name>
</gene>
<dbReference type="Pfam" id="PF08447">
    <property type="entry name" value="PAS_3"/>
    <property type="match status" value="1"/>
</dbReference>
<name>A0A6N8IP04_9BURK</name>
<sequence>MAPATTTFRPSITRNPRELLTDAARLVAAGTGFDDVLRRTVAACLPGLGDFGYFDVLAEGTVRRTAAAHQSPEIERLLAASRWSRQENPELLLCALCSGRAALHPQIDEAWYRTVARADQGQLQLLRELGARSMLTVPMRWQGEVLGALSLFMGDSERRHTEADLALAAELVEMAAPLVANARLLEQHLRTETALRLSEERLRTAVGAGQVGTWDWDIAADRTTWSEHMHALYDLPRRFEGSGIEAWSELVHPDDLAGVQGALQDALRGGPAFDVEFRTRPRAGRQRWIATRGHVVRSADGRPLRMVGATTDVTERVELLAAERRARGQAEASRRRMELLASAGERMAVSLEPEQALLAVARTVVPSIADWCRIDLLDDAGVLQRKLAFHSDPQRAAQALEIARSFQTRPDTPGTMAWVIRTGAPFHGHFSRPPANPDPALVRYAAVFGMGAQFVLPLVAHGRTIGAMAVMQAESKRQFDEEDRALLVELGRRAALALDNARLFGEAEAARRQAEAANRAKDEFLAMLGHELRNPLAPIATALELMARRSPQVALEERRVIGRQVNHLSRLIDDLLDVSRITRGKVELQREAIDLRAVAANALEMTRPLFERHEHPVDVELPREPVTVEGDFVRLAQVLGNLLVNAAKFTPTGGQVAVRVRREGPTALVQVQDTGCGIDPALLTGVFDMFVQGRQAMDRRTGGLGLGLAIVRSLVDLHGGDVRAHSDGVGRGATFTVRLPVTETAAAPAHAPAHAETGPGSGRILVVDDNVDAAETLAELLQLLGYETRTAGDAQSALAALAAFRPQVALLDIGLPGIDGYELAGMVRQRPEGSGIGLIALTGYGQESDRARALEAGFDDHLVKPVPMDRLTELIARYMG</sequence>
<dbReference type="PANTHER" id="PTHR43547:SF2">
    <property type="entry name" value="HYBRID SIGNAL TRANSDUCTION HISTIDINE KINASE C"/>
    <property type="match status" value="1"/>
</dbReference>
<keyword evidence="8" id="KW-0175">Coiled coil</keyword>
<feature type="modified residue" description="4-aspartylphosphate" evidence="7">
    <location>
        <position position="812"/>
    </location>
</feature>
<dbReference type="InterPro" id="IPR013655">
    <property type="entry name" value="PAS_fold_3"/>
</dbReference>
<comment type="caution">
    <text evidence="12">The sequence shown here is derived from an EMBL/GenBank/DDBJ whole genome shotgun (WGS) entry which is preliminary data.</text>
</comment>
<dbReference type="AlphaFoldDB" id="A0A6N8IP04"/>
<dbReference type="CDD" id="cd17580">
    <property type="entry name" value="REC_2_DhkD-like"/>
    <property type="match status" value="1"/>
</dbReference>
<comment type="subcellular location">
    <subcellularLocation>
        <location evidence="2">Cell inner membrane</location>
        <topology evidence="2">Multi-pass membrane protein</topology>
    </subcellularLocation>
</comment>
<evidence type="ECO:0000256" key="5">
    <source>
        <dbReference type="ARBA" id="ARBA00022679"/>
    </source>
</evidence>
<feature type="domain" description="Response regulatory" evidence="10">
    <location>
        <begin position="763"/>
        <end position="879"/>
    </location>
</feature>
<dbReference type="PROSITE" id="PS50110">
    <property type="entry name" value="RESPONSE_REGULATORY"/>
    <property type="match status" value="1"/>
</dbReference>
<evidence type="ECO:0000313" key="12">
    <source>
        <dbReference type="EMBL" id="MVQ28599.1"/>
    </source>
</evidence>
<evidence type="ECO:0000256" key="6">
    <source>
        <dbReference type="ARBA" id="ARBA00022777"/>
    </source>
</evidence>
<dbReference type="GO" id="GO:0000155">
    <property type="term" value="F:phosphorelay sensor kinase activity"/>
    <property type="evidence" value="ECO:0007669"/>
    <property type="project" value="InterPro"/>
</dbReference>
<dbReference type="InterPro" id="IPR036890">
    <property type="entry name" value="HATPase_C_sf"/>
</dbReference>
<organism evidence="12 13">
    <name type="scientific">Ramlibacter pinisoli</name>
    <dbReference type="NCBI Taxonomy" id="2682844"/>
    <lineage>
        <taxon>Bacteria</taxon>
        <taxon>Pseudomonadati</taxon>
        <taxon>Pseudomonadota</taxon>
        <taxon>Betaproteobacteria</taxon>
        <taxon>Burkholderiales</taxon>
        <taxon>Comamonadaceae</taxon>
        <taxon>Ramlibacter</taxon>
    </lineage>
</organism>
<evidence type="ECO:0000256" key="3">
    <source>
        <dbReference type="ARBA" id="ARBA00012438"/>
    </source>
</evidence>
<dbReference type="InterPro" id="IPR001789">
    <property type="entry name" value="Sig_transdc_resp-reg_receiver"/>
</dbReference>
<evidence type="ECO:0000259" key="11">
    <source>
        <dbReference type="PROSITE" id="PS50113"/>
    </source>
</evidence>
<dbReference type="InterPro" id="IPR000014">
    <property type="entry name" value="PAS"/>
</dbReference>
<dbReference type="InterPro" id="IPR003594">
    <property type="entry name" value="HATPase_dom"/>
</dbReference>
<keyword evidence="6" id="KW-0418">Kinase</keyword>
<dbReference type="Pfam" id="PF13185">
    <property type="entry name" value="GAF_2"/>
    <property type="match status" value="1"/>
</dbReference>
<feature type="coiled-coil region" evidence="8">
    <location>
        <begin position="500"/>
        <end position="527"/>
    </location>
</feature>
<dbReference type="Gene3D" id="3.30.450.20">
    <property type="entry name" value="PAS domain"/>
    <property type="match status" value="1"/>
</dbReference>
<feature type="domain" description="Histidine kinase" evidence="9">
    <location>
        <begin position="527"/>
        <end position="743"/>
    </location>
</feature>
<dbReference type="SMART" id="SM00387">
    <property type="entry name" value="HATPase_c"/>
    <property type="match status" value="1"/>
</dbReference>
<dbReference type="InterPro" id="IPR003661">
    <property type="entry name" value="HisK_dim/P_dom"/>
</dbReference>
<dbReference type="SUPFAM" id="SSF55874">
    <property type="entry name" value="ATPase domain of HSP90 chaperone/DNA topoisomerase II/histidine kinase"/>
    <property type="match status" value="1"/>
</dbReference>
<dbReference type="EMBL" id="WSEL01000003">
    <property type="protein sequence ID" value="MVQ28599.1"/>
    <property type="molecule type" value="Genomic_DNA"/>
</dbReference>
<dbReference type="NCBIfam" id="TIGR00229">
    <property type="entry name" value="sensory_box"/>
    <property type="match status" value="1"/>
</dbReference>
<dbReference type="Gene3D" id="3.30.450.40">
    <property type="match status" value="2"/>
</dbReference>
<dbReference type="SMART" id="SM00086">
    <property type="entry name" value="PAC"/>
    <property type="match status" value="1"/>
</dbReference>
<dbReference type="InterPro" id="IPR001610">
    <property type="entry name" value="PAC"/>
</dbReference>
<dbReference type="SUPFAM" id="SSF55781">
    <property type="entry name" value="GAF domain-like"/>
    <property type="match status" value="2"/>
</dbReference>
<comment type="catalytic activity">
    <reaction evidence="1">
        <text>ATP + protein L-histidine = ADP + protein N-phospho-L-histidine.</text>
        <dbReference type="EC" id="2.7.13.3"/>
    </reaction>
</comment>
<protein>
    <recommendedName>
        <fullName evidence="3">histidine kinase</fullName>
        <ecNumber evidence="3">2.7.13.3</ecNumber>
    </recommendedName>
</protein>
<keyword evidence="5" id="KW-0808">Transferase</keyword>
<dbReference type="Pfam" id="PF00512">
    <property type="entry name" value="HisKA"/>
    <property type="match status" value="1"/>
</dbReference>
<proteinExistence type="predicted"/>
<reference evidence="12 13" key="1">
    <citation type="submission" date="2019-12" db="EMBL/GenBank/DDBJ databases">
        <authorList>
            <person name="Huq M.A."/>
        </authorList>
    </citation>
    <scope>NUCLEOTIDE SEQUENCE [LARGE SCALE GENOMIC DNA]</scope>
    <source>
        <strain evidence="12 13">MAH-25</strain>
    </source>
</reference>
<evidence type="ECO:0000259" key="10">
    <source>
        <dbReference type="PROSITE" id="PS50110"/>
    </source>
</evidence>
<dbReference type="PANTHER" id="PTHR43547">
    <property type="entry name" value="TWO-COMPONENT HISTIDINE KINASE"/>
    <property type="match status" value="1"/>
</dbReference>
<dbReference type="PRINTS" id="PR00344">
    <property type="entry name" value="BCTRLSENSOR"/>
</dbReference>
<dbReference type="InterPro" id="IPR005467">
    <property type="entry name" value="His_kinase_dom"/>
</dbReference>
<dbReference type="SMART" id="SM00448">
    <property type="entry name" value="REC"/>
    <property type="match status" value="1"/>
</dbReference>
<evidence type="ECO:0000313" key="13">
    <source>
        <dbReference type="Proteomes" id="UP000469385"/>
    </source>
</evidence>
<evidence type="ECO:0000256" key="1">
    <source>
        <dbReference type="ARBA" id="ARBA00000085"/>
    </source>
</evidence>
<dbReference type="GO" id="GO:0005886">
    <property type="term" value="C:plasma membrane"/>
    <property type="evidence" value="ECO:0007669"/>
    <property type="project" value="UniProtKB-SubCell"/>
</dbReference>
<dbReference type="InterPro" id="IPR029016">
    <property type="entry name" value="GAF-like_dom_sf"/>
</dbReference>
<dbReference type="InterPro" id="IPR004358">
    <property type="entry name" value="Sig_transdc_His_kin-like_C"/>
</dbReference>
<dbReference type="InterPro" id="IPR003018">
    <property type="entry name" value="GAF"/>
</dbReference>
<dbReference type="InterPro" id="IPR035965">
    <property type="entry name" value="PAS-like_dom_sf"/>
</dbReference>
<dbReference type="EC" id="2.7.13.3" evidence="3"/>
<evidence type="ECO:0000256" key="7">
    <source>
        <dbReference type="PROSITE-ProRule" id="PRU00169"/>
    </source>
</evidence>
<dbReference type="SMART" id="SM00388">
    <property type="entry name" value="HisKA"/>
    <property type="match status" value="1"/>
</dbReference>
<dbReference type="SUPFAM" id="SSF47384">
    <property type="entry name" value="Homodimeric domain of signal transducing histidine kinase"/>
    <property type="match status" value="1"/>
</dbReference>
<dbReference type="Pfam" id="PF01590">
    <property type="entry name" value="GAF"/>
    <property type="match status" value="1"/>
</dbReference>
<evidence type="ECO:0000256" key="4">
    <source>
        <dbReference type="ARBA" id="ARBA00022553"/>
    </source>
</evidence>
<dbReference type="SUPFAM" id="SSF55785">
    <property type="entry name" value="PYP-like sensor domain (PAS domain)"/>
    <property type="match status" value="1"/>
</dbReference>
<feature type="domain" description="PAC" evidence="11">
    <location>
        <begin position="273"/>
        <end position="325"/>
    </location>
</feature>
<dbReference type="Gene3D" id="3.40.50.2300">
    <property type="match status" value="1"/>
</dbReference>
<dbReference type="FunFam" id="3.30.565.10:FF:000006">
    <property type="entry name" value="Sensor histidine kinase WalK"/>
    <property type="match status" value="1"/>
</dbReference>
<dbReference type="SMART" id="SM00065">
    <property type="entry name" value="GAF"/>
    <property type="match status" value="2"/>
</dbReference>
<dbReference type="Proteomes" id="UP000469385">
    <property type="component" value="Unassembled WGS sequence"/>
</dbReference>
<dbReference type="Pfam" id="PF00072">
    <property type="entry name" value="Response_reg"/>
    <property type="match status" value="1"/>
</dbReference>
<evidence type="ECO:0000256" key="8">
    <source>
        <dbReference type="SAM" id="Coils"/>
    </source>
</evidence>
<keyword evidence="13" id="KW-1185">Reference proteome</keyword>
<dbReference type="CDD" id="cd00130">
    <property type="entry name" value="PAS"/>
    <property type="match status" value="1"/>
</dbReference>
<dbReference type="PROSITE" id="PS50113">
    <property type="entry name" value="PAC"/>
    <property type="match status" value="1"/>
</dbReference>
<accession>A0A6N8IP04</accession>
<dbReference type="InterPro" id="IPR011006">
    <property type="entry name" value="CheY-like_superfamily"/>
</dbReference>
<dbReference type="InterPro" id="IPR000700">
    <property type="entry name" value="PAS-assoc_C"/>
</dbReference>
<evidence type="ECO:0000259" key="9">
    <source>
        <dbReference type="PROSITE" id="PS50109"/>
    </source>
</evidence>